<evidence type="ECO:0008006" key="3">
    <source>
        <dbReference type="Google" id="ProtNLM"/>
    </source>
</evidence>
<evidence type="ECO:0000313" key="1">
    <source>
        <dbReference type="EMBL" id="TYH66244.1"/>
    </source>
</evidence>
<dbReference type="GO" id="GO:0007131">
    <property type="term" value="P:reciprocal meiotic recombination"/>
    <property type="evidence" value="ECO:0007669"/>
    <property type="project" value="TreeGrafter"/>
</dbReference>
<dbReference type="Proteomes" id="UP000322667">
    <property type="component" value="Chromosome D06"/>
</dbReference>
<organism evidence="1 2">
    <name type="scientific">Gossypium tomentosum</name>
    <name type="common">Hawaiian cotton</name>
    <name type="synonym">Gossypium sandvicense</name>
    <dbReference type="NCBI Taxonomy" id="34277"/>
    <lineage>
        <taxon>Eukaryota</taxon>
        <taxon>Viridiplantae</taxon>
        <taxon>Streptophyta</taxon>
        <taxon>Embryophyta</taxon>
        <taxon>Tracheophyta</taxon>
        <taxon>Spermatophyta</taxon>
        <taxon>Magnoliopsida</taxon>
        <taxon>eudicotyledons</taxon>
        <taxon>Gunneridae</taxon>
        <taxon>Pentapetalae</taxon>
        <taxon>rosids</taxon>
        <taxon>malvids</taxon>
        <taxon>Malvales</taxon>
        <taxon>Malvaceae</taxon>
        <taxon>Malvoideae</taxon>
        <taxon>Gossypium</taxon>
    </lineage>
</organism>
<gene>
    <name evidence="1" type="ORF">ES332_D06G109400v1</name>
</gene>
<dbReference type="GO" id="GO:0030674">
    <property type="term" value="F:protein-macromolecule adaptor activity"/>
    <property type="evidence" value="ECO:0007669"/>
    <property type="project" value="TreeGrafter"/>
</dbReference>
<dbReference type="AlphaFoldDB" id="A0A5D2KHE3"/>
<dbReference type="PANTHER" id="PTHR36722">
    <property type="entry name" value="TYPE 2 DNA TOPOISOMERASE 6 SUBUNIT B-LIKE"/>
    <property type="match status" value="1"/>
</dbReference>
<protein>
    <recommendedName>
        <fullName evidence="3">Type 2 DNA topoisomerase 6 subunit B-like</fullName>
    </recommendedName>
</protein>
<dbReference type="InterPro" id="IPR034566">
    <property type="entry name" value="MTOPVIB_plant"/>
</dbReference>
<dbReference type="GO" id="GO:0042138">
    <property type="term" value="P:meiotic DNA double-strand break formation"/>
    <property type="evidence" value="ECO:0007669"/>
    <property type="project" value="InterPro"/>
</dbReference>
<reference evidence="1 2" key="1">
    <citation type="submission" date="2019-07" db="EMBL/GenBank/DDBJ databases">
        <title>WGS assembly of Gossypium tomentosum.</title>
        <authorList>
            <person name="Chen Z.J."/>
            <person name="Sreedasyam A."/>
            <person name="Ando A."/>
            <person name="Song Q."/>
            <person name="De L."/>
            <person name="Hulse-Kemp A."/>
            <person name="Ding M."/>
            <person name="Ye W."/>
            <person name="Kirkbride R."/>
            <person name="Jenkins J."/>
            <person name="Plott C."/>
            <person name="Lovell J."/>
            <person name="Lin Y.-M."/>
            <person name="Vaughn R."/>
            <person name="Liu B."/>
            <person name="Li W."/>
            <person name="Simpson S."/>
            <person name="Scheffler B."/>
            <person name="Saski C."/>
            <person name="Grover C."/>
            <person name="Hu G."/>
            <person name="Conover J."/>
            <person name="Carlson J."/>
            <person name="Shu S."/>
            <person name="Boston L."/>
            <person name="Williams M."/>
            <person name="Peterson D."/>
            <person name="Mcgee K."/>
            <person name="Jones D."/>
            <person name="Wendel J."/>
            <person name="Stelly D."/>
            <person name="Grimwood J."/>
            <person name="Schmutz J."/>
        </authorList>
    </citation>
    <scope>NUCLEOTIDE SEQUENCE [LARGE SCALE GENOMIC DNA]</scope>
    <source>
        <strain evidence="1">7179.01</strain>
    </source>
</reference>
<evidence type="ECO:0000313" key="2">
    <source>
        <dbReference type="Proteomes" id="UP000322667"/>
    </source>
</evidence>
<name>A0A5D2KHE3_GOSTO</name>
<sequence length="353" mass="39191">MDISSVQKLCIHLISSAVQRCRLSEGLCRLSVVLKSSPPIIRVSISDTGTGSCLEEFQDLKCNREGIGTEKWDGLLSIKTTSISDNKIYHYHLNLRGSVSARRLTRLPSIPKNDAKFSGTEVCLSISETIDALLKDIKHYFQKMLILKIPSVAAELVIERGDASGLRCENVFLPNECSPLNFSSSNVERLKSGLEEYVLKHRNSLNNKCDSCFCSREKLKISSGVASSMESHRSPGLIVEAVIAISELSESLCFRSSGNKTEVLHFKDFSPSSVSIASLNALTSIDWRSYGLTLVITYPGKYKYQPDRHLIKKGVKLALDDLKEKHTGLLLSAHAVKLCPRPCKLNCWHHLVI</sequence>
<keyword evidence="2" id="KW-1185">Reference proteome</keyword>
<dbReference type="PANTHER" id="PTHR36722:SF1">
    <property type="entry name" value="TYPE 2 DNA TOPOISOMERASE 6 SUBUNIT B-LIKE"/>
    <property type="match status" value="1"/>
</dbReference>
<accession>A0A5D2KHE3</accession>
<dbReference type="GO" id="GO:0000793">
    <property type="term" value="C:condensed chromosome"/>
    <property type="evidence" value="ECO:0007669"/>
    <property type="project" value="TreeGrafter"/>
</dbReference>
<dbReference type="EMBL" id="CM017628">
    <property type="protein sequence ID" value="TYH66244.1"/>
    <property type="molecule type" value="Genomic_DNA"/>
</dbReference>
<proteinExistence type="predicted"/>